<feature type="domain" description="EF-hand" evidence="29">
    <location>
        <begin position="436"/>
        <end position="471"/>
    </location>
</feature>
<dbReference type="FunFam" id="3.30.200.20:FF:000828">
    <property type="entry name" value="Uncharacterized protein"/>
    <property type="match status" value="1"/>
</dbReference>
<evidence type="ECO:0000256" key="26">
    <source>
        <dbReference type="PROSITE-ProRule" id="PRU10141"/>
    </source>
</evidence>
<comment type="catalytic activity">
    <reaction evidence="23">
        <text>L-seryl-[protein] + ATP = O-phospho-L-seryl-[protein] + ADP + H(+)</text>
        <dbReference type="Rhea" id="RHEA:17989"/>
        <dbReference type="Rhea" id="RHEA-COMP:9863"/>
        <dbReference type="Rhea" id="RHEA-COMP:11604"/>
        <dbReference type="ChEBI" id="CHEBI:15378"/>
        <dbReference type="ChEBI" id="CHEBI:29999"/>
        <dbReference type="ChEBI" id="CHEBI:30616"/>
        <dbReference type="ChEBI" id="CHEBI:83421"/>
        <dbReference type="ChEBI" id="CHEBI:456216"/>
        <dbReference type="EC" id="2.7.11.1"/>
    </reaction>
</comment>
<dbReference type="FunFam" id="1.10.238.10:FF:000383">
    <property type="entry name" value="Uncharacterized protein"/>
    <property type="match status" value="1"/>
</dbReference>
<keyword evidence="9" id="KW-0808">Transferase</keyword>
<feature type="domain" description="EF-hand" evidence="29">
    <location>
        <begin position="327"/>
        <end position="362"/>
    </location>
</feature>
<evidence type="ECO:0000256" key="7">
    <source>
        <dbReference type="ARBA" id="ARBA00022511"/>
    </source>
</evidence>
<dbReference type="Pfam" id="PF13499">
    <property type="entry name" value="EF-hand_7"/>
    <property type="match status" value="2"/>
</dbReference>
<feature type="domain" description="Protein kinase" evidence="28">
    <location>
        <begin position="25"/>
        <end position="286"/>
    </location>
</feature>
<dbReference type="InterPro" id="IPR002048">
    <property type="entry name" value="EF_hand_dom"/>
</dbReference>
<evidence type="ECO:0000256" key="4">
    <source>
        <dbReference type="ARBA" id="ARBA00004425"/>
    </source>
</evidence>
<dbReference type="InterPro" id="IPR017441">
    <property type="entry name" value="Protein_kinase_ATP_BS"/>
</dbReference>
<evidence type="ECO:0000256" key="2">
    <source>
        <dbReference type="ARBA" id="ARBA00004230"/>
    </source>
</evidence>
<evidence type="ECO:0000256" key="13">
    <source>
        <dbReference type="ARBA" id="ARBA00022777"/>
    </source>
</evidence>
<evidence type="ECO:0000256" key="19">
    <source>
        <dbReference type="ARBA" id="ARBA00023273"/>
    </source>
</evidence>
<dbReference type="PROSITE" id="PS00108">
    <property type="entry name" value="PROTEIN_KINASE_ST"/>
    <property type="match status" value="1"/>
</dbReference>
<evidence type="ECO:0000256" key="27">
    <source>
        <dbReference type="RuleBase" id="RU000304"/>
    </source>
</evidence>
<dbReference type="GO" id="GO:0031514">
    <property type="term" value="C:motile cilium"/>
    <property type="evidence" value="ECO:0007669"/>
    <property type="project" value="UniProtKB-SubCell"/>
</dbReference>
<feature type="binding site" evidence="26">
    <location>
        <position position="59"/>
    </location>
    <ligand>
        <name>ATP</name>
        <dbReference type="ChEBI" id="CHEBI:30616"/>
    </ligand>
</feature>
<evidence type="ECO:0000256" key="15">
    <source>
        <dbReference type="ARBA" id="ARBA00022846"/>
    </source>
</evidence>
<dbReference type="InterPro" id="IPR008271">
    <property type="entry name" value="Ser/Thr_kinase_AS"/>
</dbReference>
<evidence type="ECO:0000256" key="10">
    <source>
        <dbReference type="ARBA" id="ARBA00022707"/>
    </source>
</evidence>
<dbReference type="FunFam" id="1.10.238.10:FF:000299">
    <property type="entry name" value="Uncharacterized protein"/>
    <property type="match status" value="1"/>
</dbReference>
<keyword evidence="8 27" id="KW-0723">Serine/threonine-protein kinase</keyword>
<evidence type="ECO:0000256" key="6">
    <source>
        <dbReference type="ARBA" id="ARBA00022475"/>
    </source>
</evidence>
<dbReference type="SMART" id="SM00220">
    <property type="entry name" value="S_TKc"/>
    <property type="match status" value="1"/>
</dbReference>
<evidence type="ECO:0000256" key="5">
    <source>
        <dbReference type="ARBA" id="ARBA00012513"/>
    </source>
</evidence>
<dbReference type="InterPro" id="IPR050205">
    <property type="entry name" value="CDPK_Ser/Thr_kinases"/>
</dbReference>
<keyword evidence="18" id="KW-0564">Palmitate</keyword>
<evidence type="ECO:0000256" key="11">
    <source>
        <dbReference type="ARBA" id="ARBA00022737"/>
    </source>
</evidence>
<dbReference type="InterPro" id="IPR000719">
    <property type="entry name" value="Prot_kinase_dom"/>
</dbReference>
<dbReference type="Proteomes" id="UP000688137">
    <property type="component" value="Unassembled WGS sequence"/>
</dbReference>
<organism evidence="30 31">
    <name type="scientific">Paramecium primaurelia</name>
    <dbReference type="NCBI Taxonomy" id="5886"/>
    <lineage>
        <taxon>Eukaryota</taxon>
        <taxon>Sar</taxon>
        <taxon>Alveolata</taxon>
        <taxon>Ciliophora</taxon>
        <taxon>Intramacronucleata</taxon>
        <taxon>Oligohymenophorea</taxon>
        <taxon>Peniculida</taxon>
        <taxon>Parameciidae</taxon>
        <taxon>Paramecium</taxon>
    </lineage>
</organism>
<dbReference type="CDD" id="cd05117">
    <property type="entry name" value="STKc_CAMK"/>
    <property type="match status" value="1"/>
</dbReference>
<dbReference type="PANTHER" id="PTHR24349">
    <property type="entry name" value="SERINE/THREONINE-PROTEIN KINASE"/>
    <property type="match status" value="1"/>
</dbReference>
<sequence length="471" mass="53859">MDNQLLIKKQWLIKSRPERIEDIYESDKKELGSGAYGRVFKAKHKELGLERAIKMIPKKLIASPDRFKREIEIMQNLDHPNIIKLFESFEDSRNVYLVMEICTGGELFDTIIEKGHFTEKEAQQTFLQIMQAIHYCHTHGICHRDLKPENFLLLNKTPDAPIKVIDFGLSVLFHDSHYKTVDGKTQMKSKAGTPYYISPEVLDGKYDELCDVWSAGVILYILLTGLPPFNGRTDAEILKAVKSGVYKLDIPQFNGVSNDVKDLIQKMLTKPDQRLTAGQVLQHPWLTAAEIPHSILTLDYKSFKGFSASNKLKKVTLTYIASQLSEVEIQELGKLFKELDQNGDGILTLEEVKKGLHNFQQESWGEVIQILKAIDTDCNGVINYTEFIAATMERNMYMKKEKLLQAFKMFDVDGSGKISSEELKKCLGDNEIYQQSDPSLWQNLINEADQNKDGEIDYLEFVEMMDKVDAK</sequence>
<evidence type="ECO:0000256" key="8">
    <source>
        <dbReference type="ARBA" id="ARBA00022527"/>
    </source>
</evidence>
<evidence type="ECO:0000256" key="1">
    <source>
        <dbReference type="ARBA" id="ARBA00001946"/>
    </source>
</evidence>
<keyword evidence="31" id="KW-1185">Reference proteome</keyword>
<accession>A0A8S1Q5Z2</accession>
<dbReference type="PROSITE" id="PS00107">
    <property type="entry name" value="PROTEIN_KINASE_ATP"/>
    <property type="match status" value="1"/>
</dbReference>
<proteinExistence type="inferred from homology"/>
<evidence type="ECO:0000256" key="20">
    <source>
        <dbReference type="ARBA" id="ARBA00023288"/>
    </source>
</evidence>
<evidence type="ECO:0000256" key="17">
    <source>
        <dbReference type="ARBA" id="ARBA00023069"/>
    </source>
</evidence>
<keyword evidence="10" id="KW-0519">Myristate</keyword>
<dbReference type="SMART" id="SM00054">
    <property type="entry name" value="EFh"/>
    <property type="match status" value="4"/>
</dbReference>
<keyword evidence="15" id="KW-0282">Flagellum</keyword>
<reference evidence="30" key="1">
    <citation type="submission" date="2021-01" db="EMBL/GenBank/DDBJ databases">
        <authorList>
            <consortium name="Genoscope - CEA"/>
            <person name="William W."/>
        </authorList>
    </citation>
    <scope>NUCLEOTIDE SEQUENCE</scope>
</reference>
<protein>
    <recommendedName>
        <fullName evidence="25">Calcium-dependent protein kinase 1</fullName>
        <ecNumber evidence="5">2.7.11.1</ecNumber>
    </recommendedName>
</protein>
<dbReference type="PROSITE" id="PS50222">
    <property type="entry name" value="EF_HAND_2"/>
    <property type="match status" value="3"/>
</dbReference>
<evidence type="ECO:0000256" key="21">
    <source>
        <dbReference type="ARBA" id="ARBA00024334"/>
    </source>
</evidence>
<evidence type="ECO:0000256" key="16">
    <source>
        <dbReference type="ARBA" id="ARBA00022870"/>
    </source>
</evidence>
<dbReference type="EMBL" id="CAJJDM010000150">
    <property type="protein sequence ID" value="CAD8110982.1"/>
    <property type="molecule type" value="Genomic_DNA"/>
</dbReference>
<dbReference type="Pfam" id="PF00069">
    <property type="entry name" value="Pkinase"/>
    <property type="match status" value="1"/>
</dbReference>
<evidence type="ECO:0000256" key="3">
    <source>
        <dbReference type="ARBA" id="ARBA00004342"/>
    </source>
</evidence>
<feature type="domain" description="EF-hand" evidence="29">
    <location>
        <begin position="398"/>
        <end position="433"/>
    </location>
</feature>
<dbReference type="GO" id="GO:0005886">
    <property type="term" value="C:plasma membrane"/>
    <property type="evidence" value="ECO:0007669"/>
    <property type="project" value="UniProtKB-SubCell"/>
</dbReference>
<comment type="cofactor">
    <cofactor evidence="1">
        <name>Mg(2+)</name>
        <dbReference type="ChEBI" id="CHEBI:18420"/>
    </cofactor>
</comment>
<evidence type="ECO:0000256" key="24">
    <source>
        <dbReference type="ARBA" id="ARBA00060437"/>
    </source>
</evidence>
<evidence type="ECO:0000259" key="29">
    <source>
        <dbReference type="PROSITE" id="PS50222"/>
    </source>
</evidence>
<name>A0A8S1Q5Z2_PARPR</name>
<dbReference type="GO" id="GO:0020002">
    <property type="term" value="C:host cell plasma membrane"/>
    <property type="evidence" value="ECO:0007669"/>
    <property type="project" value="UniProtKB-SubCell"/>
</dbReference>
<evidence type="ECO:0000313" key="31">
    <source>
        <dbReference type="Proteomes" id="UP000688137"/>
    </source>
</evidence>
<dbReference type="CDD" id="cd00051">
    <property type="entry name" value="EFh"/>
    <property type="match status" value="1"/>
</dbReference>
<keyword evidence="13" id="KW-0418">Kinase</keyword>
<dbReference type="EC" id="2.7.11.1" evidence="5"/>
<evidence type="ECO:0000256" key="25">
    <source>
        <dbReference type="ARBA" id="ARBA00068067"/>
    </source>
</evidence>
<keyword evidence="16" id="KW-0472">Membrane</keyword>
<dbReference type="OMA" id="THGICHR"/>
<comment type="catalytic activity">
    <reaction evidence="22">
        <text>L-threonyl-[protein] + ATP = O-phospho-L-threonyl-[protein] + ADP + H(+)</text>
        <dbReference type="Rhea" id="RHEA:46608"/>
        <dbReference type="Rhea" id="RHEA-COMP:11060"/>
        <dbReference type="Rhea" id="RHEA-COMP:11605"/>
        <dbReference type="ChEBI" id="CHEBI:15378"/>
        <dbReference type="ChEBI" id="CHEBI:30013"/>
        <dbReference type="ChEBI" id="CHEBI:30616"/>
        <dbReference type="ChEBI" id="CHEBI:61977"/>
        <dbReference type="ChEBI" id="CHEBI:456216"/>
        <dbReference type="EC" id="2.7.11.1"/>
    </reaction>
</comment>
<comment type="caution">
    <text evidence="30">The sequence shown here is derived from an EMBL/GenBank/DDBJ whole genome shotgun (WGS) entry which is preliminary data.</text>
</comment>
<evidence type="ECO:0000256" key="12">
    <source>
        <dbReference type="ARBA" id="ARBA00022741"/>
    </source>
</evidence>
<keyword evidence="19" id="KW-0966">Cell projection</keyword>
<evidence type="ECO:0000256" key="23">
    <source>
        <dbReference type="ARBA" id="ARBA00048679"/>
    </source>
</evidence>
<keyword evidence="20" id="KW-0449">Lipoprotein</keyword>
<dbReference type="GO" id="GO:0020005">
    <property type="term" value="C:symbiont-containing vacuole membrane"/>
    <property type="evidence" value="ECO:0007669"/>
    <property type="project" value="UniProtKB-SubCell"/>
</dbReference>
<dbReference type="PROSITE" id="PS00018">
    <property type="entry name" value="EF_HAND_1"/>
    <property type="match status" value="4"/>
</dbReference>
<keyword evidence="14 26" id="KW-0067">ATP-binding</keyword>
<keyword evidence="16" id="KW-1043">Host membrane</keyword>
<dbReference type="AlphaFoldDB" id="A0A8S1Q5Z2"/>
<dbReference type="InterPro" id="IPR018247">
    <property type="entry name" value="EF_Hand_1_Ca_BS"/>
</dbReference>
<keyword evidence="17" id="KW-0969">Cilium</keyword>
<dbReference type="GO" id="GO:0005524">
    <property type="term" value="F:ATP binding"/>
    <property type="evidence" value="ECO:0007669"/>
    <property type="project" value="UniProtKB-UniRule"/>
</dbReference>
<evidence type="ECO:0000256" key="14">
    <source>
        <dbReference type="ARBA" id="ARBA00022840"/>
    </source>
</evidence>
<evidence type="ECO:0000256" key="18">
    <source>
        <dbReference type="ARBA" id="ARBA00023139"/>
    </source>
</evidence>
<evidence type="ECO:0000313" key="30">
    <source>
        <dbReference type="EMBL" id="CAD8110982.1"/>
    </source>
</evidence>
<comment type="similarity">
    <text evidence="21">Belongs to the protein kinase superfamily. Ser/Thr protein kinase family. CDPK subfamily.</text>
</comment>
<evidence type="ECO:0000256" key="9">
    <source>
        <dbReference type="ARBA" id="ARBA00022679"/>
    </source>
</evidence>
<comment type="subcellular location">
    <subcellularLocation>
        <location evidence="3">Cell membrane</location>
        <topology evidence="3">Lipid-anchor</topology>
        <orientation evidence="3">Cytoplasmic side</orientation>
    </subcellularLocation>
    <subcellularLocation>
        <location evidence="2">Cell projection</location>
        <location evidence="2">Cilium</location>
        <location evidence="2">Flagellum</location>
    </subcellularLocation>
    <subcellularLocation>
        <location evidence="4">Host cell membrane</location>
        <topology evidence="4">Lipid-anchor</topology>
    </subcellularLocation>
    <subcellularLocation>
        <location evidence="24">Parasitophorous vacuole membrane</location>
        <topology evidence="24">Lipid-anchor</topology>
    </subcellularLocation>
</comment>
<gene>
    <name evidence="30" type="ORF">PPRIM_AZ9-3.1.T1460037</name>
</gene>
<keyword evidence="12 26" id="KW-0547">Nucleotide-binding</keyword>
<evidence type="ECO:0000256" key="22">
    <source>
        <dbReference type="ARBA" id="ARBA00047899"/>
    </source>
</evidence>
<dbReference type="GO" id="GO:0004674">
    <property type="term" value="F:protein serine/threonine kinase activity"/>
    <property type="evidence" value="ECO:0007669"/>
    <property type="project" value="UniProtKB-KW"/>
</dbReference>
<keyword evidence="11" id="KW-0677">Repeat</keyword>
<dbReference type="GO" id="GO:0005509">
    <property type="term" value="F:calcium ion binding"/>
    <property type="evidence" value="ECO:0007669"/>
    <property type="project" value="InterPro"/>
</dbReference>
<evidence type="ECO:0000259" key="28">
    <source>
        <dbReference type="PROSITE" id="PS50011"/>
    </source>
</evidence>
<keyword evidence="7" id="KW-1032">Host cell membrane</keyword>
<keyword evidence="6" id="KW-1003">Cell membrane</keyword>
<dbReference type="PROSITE" id="PS50011">
    <property type="entry name" value="PROTEIN_KINASE_DOM"/>
    <property type="match status" value="1"/>
</dbReference>
<dbReference type="FunFam" id="1.10.510.10:FF:000398">
    <property type="entry name" value="Calcium-dependent protein kinase 1"/>
    <property type="match status" value="1"/>
</dbReference>